<dbReference type="Pfam" id="PF00834">
    <property type="entry name" value="Ribul_P_3_epim"/>
    <property type="match status" value="1"/>
</dbReference>
<dbReference type="InterPro" id="IPR000056">
    <property type="entry name" value="Ribul_P_3_epim-like"/>
</dbReference>
<keyword evidence="4" id="KW-1185">Reference proteome</keyword>
<keyword evidence="2" id="KW-0413">Isomerase</keyword>
<dbReference type="PANTHER" id="PTHR11749">
    <property type="entry name" value="RIBULOSE-5-PHOSPHATE-3-EPIMERASE"/>
    <property type="match status" value="1"/>
</dbReference>
<organism evidence="3 4">
    <name type="scientific">Anaerotruncus massiliensis</name>
    <name type="common">ex Togo et al. 2019</name>
    <dbReference type="NCBI Taxonomy" id="1673720"/>
    <lineage>
        <taxon>Bacteria</taxon>
        <taxon>Bacillati</taxon>
        <taxon>Bacillota</taxon>
        <taxon>Clostridia</taxon>
        <taxon>Eubacteriales</taxon>
        <taxon>Oscillospiraceae</taxon>
        <taxon>Anaerotruncus</taxon>
    </lineage>
</organism>
<evidence type="ECO:0000256" key="2">
    <source>
        <dbReference type="ARBA" id="ARBA00023235"/>
    </source>
</evidence>
<keyword evidence="1" id="KW-0479">Metal-binding</keyword>
<sequence length="228" mass="24459">MRPLLAPSLMCADWLHLQDEIERLERAGADLFHFDVMDTTFTGSTMMPPLLLPLIRGVSAVPFDVHIMSQPPGALLRQVLPHCAGGYVTVHAEATKELQAVMKEIRDAGGKAGVALNPGTPLCFLEEVADVADLVLLMTCNAGLGPRQELTGQLLRKISRARALLDAAGRGDVRIEVDGNITPENARRTRQAGADTFVLGTRGVFRPGMTIEESCADIRRALAAAGSP</sequence>
<proteinExistence type="predicted"/>
<dbReference type="CDD" id="cd00429">
    <property type="entry name" value="RPE"/>
    <property type="match status" value="1"/>
</dbReference>
<dbReference type="InterPro" id="IPR011060">
    <property type="entry name" value="RibuloseP-bd_barrel"/>
</dbReference>
<reference evidence="3 4" key="1">
    <citation type="submission" date="2020-08" db="EMBL/GenBank/DDBJ databases">
        <authorList>
            <person name="Liu C."/>
            <person name="Sun Q."/>
        </authorList>
    </citation>
    <scope>NUCLEOTIDE SEQUENCE [LARGE SCALE GENOMIC DNA]</scope>
    <source>
        <strain evidence="3 4">22A2-44</strain>
    </source>
</reference>
<accession>A0ABR7ABX9</accession>
<dbReference type="Proteomes" id="UP000602181">
    <property type="component" value="Unassembled WGS sequence"/>
</dbReference>
<name>A0ABR7ABX9_9FIRM</name>
<comment type="caution">
    <text evidence="3">The sequence shown here is derived from an EMBL/GenBank/DDBJ whole genome shotgun (WGS) entry which is preliminary data.</text>
</comment>
<evidence type="ECO:0000256" key="1">
    <source>
        <dbReference type="ARBA" id="ARBA00022723"/>
    </source>
</evidence>
<dbReference type="SUPFAM" id="SSF51366">
    <property type="entry name" value="Ribulose-phoshate binding barrel"/>
    <property type="match status" value="1"/>
</dbReference>
<protein>
    <submittedName>
        <fullName evidence="3">Ribulose-phosphate 3-epimerase</fullName>
    </submittedName>
</protein>
<evidence type="ECO:0000313" key="4">
    <source>
        <dbReference type="Proteomes" id="UP000602181"/>
    </source>
</evidence>
<dbReference type="EMBL" id="JACOIH010000003">
    <property type="protein sequence ID" value="MBC3937946.1"/>
    <property type="molecule type" value="Genomic_DNA"/>
</dbReference>
<dbReference type="Gene3D" id="3.20.20.70">
    <property type="entry name" value="Aldolase class I"/>
    <property type="match status" value="1"/>
</dbReference>
<evidence type="ECO:0000313" key="3">
    <source>
        <dbReference type="EMBL" id="MBC3937946.1"/>
    </source>
</evidence>
<dbReference type="InterPro" id="IPR013785">
    <property type="entry name" value="Aldolase_TIM"/>
</dbReference>
<gene>
    <name evidence="3" type="ORF">H8R05_03385</name>
</gene>
<dbReference type="RefSeq" id="WP_147437511.1">
    <property type="nucleotide sequence ID" value="NZ_JACOIH010000003.1"/>
</dbReference>